<reference evidence="1 2" key="1">
    <citation type="submission" date="2017-07" db="EMBL/GenBank/DDBJ databases">
        <title>Isolation and whole genome analysis of endospore-forming bacteria from heroin.</title>
        <authorList>
            <person name="Kalinowski J."/>
            <person name="Ahrens B."/>
            <person name="Al-Dilaimi A."/>
            <person name="Winkler A."/>
            <person name="Wibberg D."/>
            <person name="Schleenbecker U."/>
            <person name="Ruckert C."/>
            <person name="Wolfel R."/>
            <person name="Grass G."/>
        </authorList>
    </citation>
    <scope>NUCLEOTIDE SEQUENCE [LARGE SCALE GENOMIC DNA]</scope>
    <source>
        <strain evidence="1 2">7521-2</strain>
    </source>
</reference>
<name>A0AA91TV88_NIACI</name>
<dbReference type="Proteomes" id="UP000216961">
    <property type="component" value="Unassembled WGS sequence"/>
</dbReference>
<proteinExistence type="predicted"/>
<accession>A0AA91TV88</accession>
<protein>
    <submittedName>
        <fullName evidence="1">Uncharacterized protein</fullName>
    </submittedName>
</protein>
<organism evidence="1 2">
    <name type="scientific">Niallia circulans</name>
    <name type="common">Bacillus circulans</name>
    <dbReference type="NCBI Taxonomy" id="1397"/>
    <lineage>
        <taxon>Bacteria</taxon>
        <taxon>Bacillati</taxon>
        <taxon>Bacillota</taxon>
        <taxon>Bacilli</taxon>
        <taxon>Bacillales</taxon>
        <taxon>Bacillaceae</taxon>
        <taxon>Niallia</taxon>
    </lineage>
</organism>
<evidence type="ECO:0000313" key="1">
    <source>
        <dbReference type="EMBL" id="PAD84883.1"/>
    </source>
</evidence>
<sequence>MKIKERAAELIFGHAKVSDSYNEEVVYILSKIQEDIKNALLHVNDLNSLKRRQNAHKEIERIITLITEDRDNYDEDLSVLDKVEDNFFD</sequence>
<dbReference type="RefSeq" id="WP_095328712.1">
    <property type="nucleotide sequence ID" value="NZ_NPBQ01000016.1"/>
</dbReference>
<evidence type="ECO:0000313" key="2">
    <source>
        <dbReference type="Proteomes" id="UP000216961"/>
    </source>
</evidence>
<comment type="caution">
    <text evidence="1">The sequence shown here is derived from an EMBL/GenBank/DDBJ whole genome shotgun (WGS) entry which is preliminary data.</text>
</comment>
<dbReference type="AlphaFoldDB" id="A0AA91TV88"/>
<dbReference type="EMBL" id="NPBQ01000016">
    <property type="protein sequence ID" value="PAD84883.1"/>
    <property type="molecule type" value="Genomic_DNA"/>
</dbReference>
<gene>
    <name evidence="1" type="ORF">CHH57_02300</name>
</gene>